<dbReference type="EC" id="6.1.1.23" evidence="7"/>
<evidence type="ECO:0000256" key="2">
    <source>
        <dbReference type="ARBA" id="ARBA00022598"/>
    </source>
</evidence>
<feature type="binding site" evidence="7">
    <location>
        <begin position="220"/>
        <end position="222"/>
    </location>
    <ligand>
        <name>ATP</name>
        <dbReference type="ChEBI" id="CHEBI:30616"/>
    </ligand>
</feature>
<dbReference type="Gene3D" id="3.30.930.10">
    <property type="entry name" value="Bira Bifunctional Protein, Domain 2"/>
    <property type="match status" value="1"/>
</dbReference>
<proteinExistence type="inferred from homology"/>
<dbReference type="InterPro" id="IPR004524">
    <property type="entry name" value="Asp-tRNA-ligase_1"/>
</dbReference>
<feature type="site" description="Important for tRNA non-discrimination" evidence="7">
    <location>
        <position position="31"/>
    </location>
</feature>
<feature type="region of interest" description="Aspartate" evidence="7">
    <location>
        <begin position="198"/>
        <end position="201"/>
    </location>
</feature>
<evidence type="ECO:0000256" key="1">
    <source>
        <dbReference type="ARBA" id="ARBA00006303"/>
    </source>
</evidence>
<dbReference type="InterPro" id="IPR004365">
    <property type="entry name" value="NA-bd_OB_tRNA"/>
</dbReference>
<evidence type="ECO:0000256" key="5">
    <source>
        <dbReference type="ARBA" id="ARBA00022917"/>
    </source>
</evidence>
<dbReference type="GO" id="GO:0005524">
    <property type="term" value="F:ATP binding"/>
    <property type="evidence" value="ECO:0007669"/>
    <property type="project" value="UniProtKB-UniRule"/>
</dbReference>
<evidence type="ECO:0000313" key="10">
    <source>
        <dbReference type="Proteomes" id="UP000316855"/>
    </source>
</evidence>
<dbReference type="SUPFAM" id="SSF55261">
    <property type="entry name" value="GAD domain-like"/>
    <property type="match status" value="1"/>
</dbReference>
<gene>
    <name evidence="7 9" type="primary">aspS</name>
    <name evidence="9" type="ORF">Pan161_01310</name>
</gene>
<dbReference type="SUPFAM" id="SSF55681">
    <property type="entry name" value="Class II aaRS and biotin synthetases"/>
    <property type="match status" value="1"/>
</dbReference>
<dbReference type="GO" id="GO:0003676">
    <property type="term" value="F:nucleic acid binding"/>
    <property type="evidence" value="ECO:0007669"/>
    <property type="project" value="InterPro"/>
</dbReference>
<dbReference type="Pfam" id="PF02938">
    <property type="entry name" value="GAD"/>
    <property type="match status" value="1"/>
</dbReference>
<evidence type="ECO:0000256" key="4">
    <source>
        <dbReference type="ARBA" id="ARBA00022840"/>
    </source>
</evidence>
<feature type="binding site" evidence="7">
    <location>
        <position position="220"/>
    </location>
    <ligand>
        <name>L-aspartate</name>
        <dbReference type="ChEBI" id="CHEBI:29991"/>
    </ligand>
</feature>
<name>A0A517V688_9PLAN</name>
<dbReference type="GO" id="GO:0005737">
    <property type="term" value="C:cytoplasm"/>
    <property type="evidence" value="ECO:0007669"/>
    <property type="project" value="UniProtKB-SubCell"/>
</dbReference>
<comment type="subcellular location">
    <subcellularLocation>
        <location evidence="7">Cytoplasm</location>
    </subcellularLocation>
</comment>
<protein>
    <recommendedName>
        <fullName evidence="7">Aspartate--tRNA(Asp/Asn) ligase</fullName>
        <ecNumber evidence="7">6.1.1.23</ecNumber>
    </recommendedName>
    <alternativeName>
        <fullName evidence="7">Aspartyl-tRNA synthetase</fullName>
        <shortName evidence="7">AspRS</shortName>
    </alternativeName>
    <alternativeName>
        <fullName evidence="7">Non-discriminating aspartyl-tRNA synthetase</fullName>
        <shortName evidence="7">ND-AspRS</shortName>
    </alternativeName>
</protein>
<evidence type="ECO:0000256" key="6">
    <source>
        <dbReference type="ARBA" id="ARBA00023146"/>
    </source>
</evidence>
<dbReference type="NCBIfam" id="TIGR00459">
    <property type="entry name" value="aspS_bact"/>
    <property type="match status" value="1"/>
</dbReference>
<dbReference type="GO" id="GO:0004815">
    <property type="term" value="F:aspartate-tRNA ligase activity"/>
    <property type="evidence" value="ECO:0007669"/>
    <property type="project" value="UniProtKB-UniRule"/>
</dbReference>
<keyword evidence="5 7" id="KW-0648">Protein biosynthesis</keyword>
<dbReference type="CDD" id="cd00777">
    <property type="entry name" value="AspRS_core"/>
    <property type="match status" value="1"/>
</dbReference>
<feature type="binding site" evidence="7">
    <location>
        <position position="482"/>
    </location>
    <ligand>
        <name>ATP</name>
        <dbReference type="ChEBI" id="CHEBI:30616"/>
    </ligand>
</feature>
<comment type="function">
    <text evidence="7">Aspartyl-tRNA synthetase with relaxed tRNA specificity since it is able to aspartylate not only its cognate tRNA(Asp) but also tRNA(Asn). Reaction proceeds in two steps: L-aspartate is first activated by ATP to form Asp-AMP and then transferred to the acceptor end of tRNA(Asp/Asn).</text>
</comment>
<dbReference type="SUPFAM" id="SSF50249">
    <property type="entry name" value="Nucleic acid-binding proteins"/>
    <property type="match status" value="1"/>
</dbReference>
<dbReference type="Pfam" id="PF01336">
    <property type="entry name" value="tRNA_anti-codon"/>
    <property type="match status" value="1"/>
</dbReference>
<comment type="similarity">
    <text evidence="1 7">Belongs to the class-II aminoacyl-tRNA synthetase family. Type 1 subfamily.</text>
</comment>
<sequence>MLRTHTCGELRTDHVGQTVTLAGWVIRGRDHGGLAFIDLRDRYGVTQIVFNPDRDADMHELARSLRAEDVIQVSGEVVLRDDRENEKLATGKIEIRAHELKVLNKSKTPPFEPGTSELPNEELRLTYRFLDLRSERLQEALIVRHRLTKLTRDYFDEHQFLEIETPILGRSTPEGARDYLVPSRVHEGSFYALPQSPQIYKQILMIGGYDRYMQIARCFRDEDLRADRQPEFTQIDIEMAFVEQEDILTLVDGLIARILKDLRNIEITEPLPRFDYHDVMEKYGSDKPDLRFGLELIDVGEIAASCDFAVFKKTMETGGRVRGLNAKAAADRYSRKDIDGLTAFVGEYGAKGLAFFKVTEEGLHSPIAKFFSDEDKQKIMEAMQAEVGDLLFFVADQCSVTSAALAALRNRLGKELELYGVDDFECCWVVNFPLLSYNEDEKRWDAEHHPFCQPVEEDVQYFESDPAKVRAQSYDLVMNGYELASGSVRVHDQKVQQTIFDLLGISAEEAEERFGFLLQALRYGAPPHAGAALGLDRLVMLLCGNDNIRDVIAFPKTQKAADLLSGAPSEVDPHQLRDLRIKVDIPK</sequence>
<dbReference type="InterPro" id="IPR029351">
    <property type="entry name" value="GAD_dom"/>
</dbReference>
<dbReference type="HAMAP" id="MF_00044">
    <property type="entry name" value="Asp_tRNA_synth_type1"/>
    <property type="match status" value="1"/>
</dbReference>
<dbReference type="KEGG" id="gax:Pan161_01310"/>
<dbReference type="NCBIfam" id="NF001750">
    <property type="entry name" value="PRK00476.1"/>
    <property type="match status" value="1"/>
</dbReference>
<dbReference type="PANTHER" id="PTHR22594">
    <property type="entry name" value="ASPARTYL/LYSYL-TRNA SYNTHETASE"/>
    <property type="match status" value="1"/>
</dbReference>
<dbReference type="RefSeq" id="WP_145223688.1">
    <property type="nucleotide sequence ID" value="NZ_CP036343.1"/>
</dbReference>
<dbReference type="Gene3D" id="2.40.50.140">
    <property type="entry name" value="Nucleic acid-binding proteins"/>
    <property type="match status" value="1"/>
</dbReference>
<dbReference type="Pfam" id="PF00152">
    <property type="entry name" value="tRNA-synt_2"/>
    <property type="match status" value="1"/>
</dbReference>
<dbReference type="PROSITE" id="PS50862">
    <property type="entry name" value="AA_TRNA_LIGASE_II"/>
    <property type="match status" value="1"/>
</dbReference>
<dbReference type="OrthoDB" id="9802326at2"/>
<evidence type="ECO:0000256" key="7">
    <source>
        <dbReference type="HAMAP-Rule" id="MF_00044"/>
    </source>
</evidence>
<keyword evidence="10" id="KW-1185">Reference proteome</keyword>
<evidence type="ECO:0000256" key="3">
    <source>
        <dbReference type="ARBA" id="ARBA00022741"/>
    </source>
</evidence>
<dbReference type="AlphaFoldDB" id="A0A517V688"/>
<dbReference type="InterPro" id="IPR045864">
    <property type="entry name" value="aa-tRNA-synth_II/BPL/LPL"/>
</dbReference>
<organism evidence="9 10">
    <name type="scientific">Gimesia algae</name>
    <dbReference type="NCBI Taxonomy" id="2527971"/>
    <lineage>
        <taxon>Bacteria</taxon>
        <taxon>Pseudomonadati</taxon>
        <taxon>Planctomycetota</taxon>
        <taxon>Planctomycetia</taxon>
        <taxon>Planctomycetales</taxon>
        <taxon>Planctomycetaceae</taxon>
        <taxon>Gimesia</taxon>
    </lineage>
</organism>
<accession>A0A517V688</accession>
<feature type="domain" description="Aminoacyl-transfer RNA synthetases class-II family profile" evidence="8">
    <location>
        <begin position="143"/>
        <end position="555"/>
    </location>
</feature>
<feature type="binding site" evidence="7">
    <location>
        <position position="174"/>
    </location>
    <ligand>
        <name>L-aspartate</name>
        <dbReference type="ChEBI" id="CHEBI:29991"/>
    </ligand>
</feature>
<dbReference type="Proteomes" id="UP000316855">
    <property type="component" value="Chromosome"/>
</dbReference>
<keyword evidence="3 7" id="KW-0547">Nucleotide-binding</keyword>
<dbReference type="GO" id="GO:0006422">
    <property type="term" value="P:aspartyl-tRNA aminoacylation"/>
    <property type="evidence" value="ECO:0007669"/>
    <property type="project" value="UniProtKB-UniRule"/>
</dbReference>
<reference evidence="9 10" key="1">
    <citation type="submission" date="2019-02" db="EMBL/GenBank/DDBJ databases">
        <title>Deep-cultivation of Planctomycetes and their phenomic and genomic characterization uncovers novel biology.</title>
        <authorList>
            <person name="Wiegand S."/>
            <person name="Jogler M."/>
            <person name="Boedeker C."/>
            <person name="Pinto D."/>
            <person name="Vollmers J."/>
            <person name="Rivas-Marin E."/>
            <person name="Kohn T."/>
            <person name="Peeters S.H."/>
            <person name="Heuer A."/>
            <person name="Rast P."/>
            <person name="Oberbeckmann S."/>
            <person name="Bunk B."/>
            <person name="Jeske O."/>
            <person name="Meyerdierks A."/>
            <person name="Storesund J.E."/>
            <person name="Kallscheuer N."/>
            <person name="Luecker S."/>
            <person name="Lage O.M."/>
            <person name="Pohl T."/>
            <person name="Merkel B.J."/>
            <person name="Hornburger P."/>
            <person name="Mueller R.-W."/>
            <person name="Bruemmer F."/>
            <person name="Labrenz M."/>
            <person name="Spormann A.M."/>
            <person name="Op den Camp H."/>
            <person name="Overmann J."/>
            <person name="Amann R."/>
            <person name="Jetten M.S.M."/>
            <person name="Mascher T."/>
            <person name="Medema M.H."/>
            <person name="Devos D.P."/>
            <person name="Kaster A.-K."/>
            <person name="Ovreas L."/>
            <person name="Rohde M."/>
            <person name="Galperin M.Y."/>
            <person name="Jogler C."/>
        </authorList>
    </citation>
    <scope>NUCLEOTIDE SEQUENCE [LARGE SCALE GENOMIC DNA]</scope>
    <source>
        <strain evidence="9 10">Pan161</strain>
    </source>
</reference>
<feature type="binding site" evidence="7">
    <location>
        <position position="489"/>
    </location>
    <ligand>
        <name>L-aspartate</name>
        <dbReference type="ChEBI" id="CHEBI:29991"/>
    </ligand>
</feature>
<comment type="caution">
    <text evidence="7">Lacks conserved residue(s) required for the propagation of feature annotation.</text>
</comment>
<comment type="catalytic activity">
    <reaction evidence="7">
        <text>tRNA(Asx) + L-aspartate + ATP = L-aspartyl-tRNA(Asx) + AMP + diphosphate</text>
        <dbReference type="Rhea" id="RHEA:18349"/>
        <dbReference type="Rhea" id="RHEA-COMP:9710"/>
        <dbReference type="Rhea" id="RHEA-COMP:9711"/>
        <dbReference type="ChEBI" id="CHEBI:29991"/>
        <dbReference type="ChEBI" id="CHEBI:30616"/>
        <dbReference type="ChEBI" id="CHEBI:33019"/>
        <dbReference type="ChEBI" id="CHEBI:78442"/>
        <dbReference type="ChEBI" id="CHEBI:78516"/>
        <dbReference type="ChEBI" id="CHEBI:456215"/>
        <dbReference type="EC" id="6.1.1.23"/>
    </reaction>
</comment>
<feature type="binding site" evidence="7">
    <location>
        <position position="448"/>
    </location>
    <ligand>
        <name>L-aspartate</name>
        <dbReference type="ChEBI" id="CHEBI:29991"/>
    </ligand>
</feature>
<dbReference type="InterPro" id="IPR047089">
    <property type="entry name" value="Asp-tRNA-ligase_1_N"/>
</dbReference>
<dbReference type="EMBL" id="CP036343">
    <property type="protein sequence ID" value="QDT88515.1"/>
    <property type="molecule type" value="Genomic_DNA"/>
</dbReference>
<dbReference type="InterPro" id="IPR004115">
    <property type="entry name" value="GAD-like_sf"/>
</dbReference>
<dbReference type="Gene3D" id="3.30.1360.30">
    <property type="entry name" value="GAD-like domain"/>
    <property type="match status" value="1"/>
</dbReference>
<dbReference type="PANTHER" id="PTHR22594:SF5">
    <property type="entry name" value="ASPARTATE--TRNA LIGASE, MITOCHONDRIAL"/>
    <property type="match status" value="1"/>
</dbReference>
<comment type="subunit">
    <text evidence="7">Homodimer.</text>
</comment>
<dbReference type="InterPro" id="IPR002312">
    <property type="entry name" value="Asp/Asn-tRNA-synth_IIb"/>
</dbReference>
<dbReference type="InterPro" id="IPR006195">
    <property type="entry name" value="aa-tRNA-synth_II"/>
</dbReference>
<keyword evidence="7" id="KW-0963">Cytoplasm</keyword>
<keyword evidence="6 7" id="KW-0030">Aminoacyl-tRNA synthetase</keyword>
<dbReference type="InterPro" id="IPR004364">
    <property type="entry name" value="Aa-tRNA-synt_II"/>
</dbReference>
<evidence type="ECO:0000313" key="9">
    <source>
        <dbReference type="EMBL" id="QDT88515.1"/>
    </source>
</evidence>
<dbReference type="PRINTS" id="PR01042">
    <property type="entry name" value="TRNASYNTHASP"/>
</dbReference>
<evidence type="ECO:0000259" key="8">
    <source>
        <dbReference type="PROSITE" id="PS50862"/>
    </source>
</evidence>
<dbReference type="GO" id="GO:0050560">
    <property type="term" value="F:aspartate-tRNA(Asn) ligase activity"/>
    <property type="evidence" value="ECO:0007669"/>
    <property type="project" value="UniProtKB-EC"/>
</dbReference>
<feature type="binding site" evidence="7">
    <location>
        <begin position="534"/>
        <end position="537"/>
    </location>
    <ligand>
        <name>ATP</name>
        <dbReference type="ChEBI" id="CHEBI:30616"/>
    </ligand>
</feature>
<keyword evidence="4 7" id="KW-0067">ATP-binding</keyword>
<dbReference type="InterPro" id="IPR012340">
    <property type="entry name" value="NA-bd_OB-fold"/>
</dbReference>
<keyword evidence="2 7" id="KW-0436">Ligase</keyword>
<dbReference type="CDD" id="cd04317">
    <property type="entry name" value="EcAspRS_like_N"/>
    <property type="match status" value="1"/>
</dbReference>
<dbReference type="InterPro" id="IPR047090">
    <property type="entry name" value="AspRS_core"/>
</dbReference>
<feature type="binding site" evidence="7">
    <location>
        <position position="229"/>
    </location>
    <ligand>
        <name>ATP</name>
        <dbReference type="ChEBI" id="CHEBI:30616"/>
    </ligand>
</feature>